<evidence type="ECO:0000256" key="6">
    <source>
        <dbReference type="PIRSR" id="PIRSR625705-1"/>
    </source>
</evidence>
<evidence type="ECO:0000256" key="4">
    <source>
        <dbReference type="ARBA" id="ARBA00022801"/>
    </source>
</evidence>
<dbReference type="Gene3D" id="3.20.20.80">
    <property type="entry name" value="Glycosidases"/>
    <property type="match status" value="1"/>
</dbReference>
<evidence type="ECO:0000256" key="1">
    <source>
        <dbReference type="ARBA" id="ARBA00001231"/>
    </source>
</evidence>
<dbReference type="GO" id="GO:0030203">
    <property type="term" value="P:glycosaminoglycan metabolic process"/>
    <property type="evidence" value="ECO:0007669"/>
    <property type="project" value="TreeGrafter"/>
</dbReference>
<name>A0A5P8E5T7_9BACT</name>
<dbReference type="GO" id="GO:0016020">
    <property type="term" value="C:membrane"/>
    <property type="evidence" value="ECO:0007669"/>
    <property type="project" value="TreeGrafter"/>
</dbReference>
<dbReference type="InterPro" id="IPR015883">
    <property type="entry name" value="Glyco_hydro_20_cat"/>
</dbReference>
<evidence type="ECO:0000256" key="5">
    <source>
        <dbReference type="ARBA" id="ARBA00023295"/>
    </source>
</evidence>
<evidence type="ECO:0000313" key="11">
    <source>
        <dbReference type="EMBL" id="QFQ12286.1"/>
    </source>
</evidence>
<reference evidence="11 12" key="1">
    <citation type="submission" date="2018-11" db="EMBL/GenBank/DDBJ databases">
        <authorList>
            <person name="Na S.W."/>
            <person name="Baik M."/>
        </authorList>
    </citation>
    <scope>NUCLEOTIDE SEQUENCE [LARGE SCALE GENOMIC DNA]</scope>
    <source>
        <strain evidence="11 12">E39</strain>
    </source>
</reference>
<dbReference type="InterPro" id="IPR015882">
    <property type="entry name" value="HEX_bac_N"/>
</dbReference>
<evidence type="ECO:0000313" key="12">
    <source>
        <dbReference type="Proteomes" id="UP000249375"/>
    </source>
</evidence>
<feature type="domain" description="Beta-hexosaminidase bacterial type N-terminal" evidence="10">
    <location>
        <begin position="40"/>
        <end position="163"/>
    </location>
</feature>
<dbReference type="CDD" id="cd23432">
    <property type="entry name" value="beta-trefoil_Ricin_EndoBetaGal-like"/>
    <property type="match status" value="1"/>
</dbReference>
<feature type="domain" description="Glycoside hydrolase family 20 catalytic" evidence="9">
    <location>
        <begin position="166"/>
        <end position="270"/>
    </location>
</feature>
<comment type="catalytic activity">
    <reaction evidence="1">
        <text>Hydrolysis of terminal non-reducing N-acetyl-D-hexosamine residues in N-acetyl-beta-D-hexosaminides.</text>
        <dbReference type="EC" id="3.2.1.52"/>
    </reaction>
</comment>
<proteinExistence type="inferred from homology"/>
<dbReference type="Pfam" id="PF02838">
    <property type="entry name" value="Glyco_hydro_20b"/>
    <property type="match status" value="1"/>
</dbReference>
<keyword evidence="4" id="KW-0378">Hydrolase</keyword>
<evidence type="ECO:0000256" key="2">
    <source>
        <dbReference type="ARBA" id="ARBA00006285"/>
    </source>
</evidence>
<organism evidence="11 12">
    <name type="scientific">Pseudoprevotella muciniphila</name>
    <dbReference type="NCBI Taxonomy" id="2133944"/>
    <lineage>
        <taxon>Bacteria</taxon>
        <taxon>Pseudomonadati</taxon>
        <taxon>Bacteroidota</taxon>
        <taxon>Bacteroidia</taxon>
        <taxon>Bacteroidales</taxon>
        <taxon>Prevotellaceae</taxon>
        <taxon>Pseudoprevotella</taxon>
    </lineage>
</organism>
<dbReference type="KEGG" id="alq:C7Y71_004235"/>
<dbReference type="Gene3D" id="3.30.379.10">
    <property type="entry name" value="Chitobiase/beta-hexosaminidase domain 2-like"/>
    <property type="match status" value="1"/>
</dbReference>
<dbReference type="GO" id="GO:0005975">
    <property type="term" value="P:carbohydrate metabolic process"/>
    <property type="evidence" value="ECO:0007669"/>
    <property type="project" value="InterPro"/>
</dbReference>
<sequence>MFKKRYLCQQTYIVIFSMKRLLIFIGILCGCMTAGAKVIHLLPIPQEITTNESASPFQLGRAVSITDTNNTWLLKQVFLDNGCTISNSASANVEVVMMQSLGTFNHNVAEFPDEGYKLSVSENNIQIQATTKVGVIRAAQTLQQLAEGYEGTAAIEAVEITDYPAFKVRGWMHDVGRSFVSVDEIEKEIRLMSRFKINVFHWHFTENQAWRFEVKAYPQLTSSSSMTRFPGLYYTQEECRYIDSIAALYGVTIIPEIDMPGHSEAFTRAMGFNMQTDQGVAVLKTVLTEACEVFKNAPYIHIGGDEVTITYSNFLSTMAQVIHNKGKKVICWNRLVSGAPSSSYCDMTQMWASSGRAVSGIPNIDCRYNYTNHFDVFADLVGMFKSNIYYQQRGTTEAAGFISAPWNDRKTPTQDDIIAQNNVYAVTIATGWRAWRGGGKQYVEKGGTTLPNSGEEYEEFKDFENRFLFHKAHSLSTCPIPYVKQTNVRWRITDPFPNGGSASAKFPPETDQSDILPESFSYQGTTYNSAMATGAGIYLNHTWGNNTVPTFYGNTVPSTNQTAYAWTYVYSPEAQQVGAQIEFYNYGRSETDRAPEAGKWDRYGSDIWLNGTRIAPPVWNNTGVNIGREVDLKNENFPARSPILVNLNQGWNKVLIKLPYNPDGTQRLKKWLFTFVLTDPTGTTAIDGLTYSPEKYPEETAQILAAAVADAKSTRNSIVGVDPGFYPAEAAAALDAVIAEVEATLTQQLGEETRAQQIAQMNAAVEAFVASYKNYQQIIQPKASNRDTIYYYYLRTPQRGNRYATSQGTGNAMVGNTSASDASKWYFMRRSDGTYDIVNNDGSYVSPNSSNNTALTTTSTQPSSGWTLQPTGETGFVIITNGTAEFNQTNNSGLGYNIYNWGNGTNTTDTGCKYRVELVDIVTTGTNYEGVVTIDPSKLYYIHNSYSGWGNRTYLYANNGVVSPGTKVAENRNYLWRLVYDPDSAKVQVVNVGTNQKIYIDNNAADQNLKLGNNEYKWLFIEGDGGVMINTTDRSYSWYSNPTAWANNIITKAHWGYGWIFEPVDNYADTVSTNLAGYFTIPTNGYVGTLSYADSLSLKATYDEYAVACTPAQYANLAANIDDATIKIESGKPYRLLNANYNNHWMALNMANDGSSTGSIINTTDPTGNLSTILIFTDNGDDTWTVTMDGLYLTPVQKMSGKNQGTRETLSANAADAAPIVVETYSPAVFTLCTQTNVDDKGYLHDNNYSQVVGWNGTAGASHWYIVPANSIKIGMNVVNGASYGTLYVPFSVTLNQEDVENHLVNFYKVTQLNTSNIVARRIDNNVIPAATPVILRDVNASTTLTLGVGGEGSPLSDNCLLGTYVNKTITDAANTYVLTSLDGGKTLSFGRCSTAYIPANKAYYIYSGTGTPKFGFDEGDGSITWIDALRLEGINSDSDIIYDLQGRKVNSKRATVGIYIVNGKKVLVK</sequence>
<feature type="active site" description="Proton donor" evidence="6">
    <location>
        <position position="306"/>
    </location>
</feature>
<keyword evidence="8" id="KW-0472">Membrane</keyword>
<accession>A0A5P8E5T7</accession>
<dbReference type="InterPro" id="IPR029018">
    <property type="entry name" value="Hex-like_dom2"/>
</dbReference>
<keyword evidence="12" id="KW-1185">Reference proteome</keyword>
<keyword evidence="5" id="KW-0326">Glycosidase</keyword>
<dbReference type="PANTHER" id="PTHR22600">
    <property type="entry name" value="BETA-HEXOSAMINIDASE"/>
    <property type="match status" value="1"/>
</dbReference>
<evidence type="ECO:0000256" key="8">
    <source>
        <dbReference type="SAM" id="Phobius"/>
    </source>
</evidence>
<comment type="similarity">
    <text evidence="2">Belongs to the glycosyl hydrolase 20 family.</text>
</comment>
<feature type="region of interest" description="Disordered" evidence="7">
    <location>
        <begin position="846"/>
        <end position="866"/>
    </location>
</feature>
<keyword evidence="8" id="KW-0812">Transmembrane</keyword>
<dbReference type="GO" id="GO:0004563">
    <property type="term" value="F:beta-N-acetylhexosaminidase activity"/>
    <property type="evidence" value="ECO:0007669"/>
    <property type="project" value="UniProtKB-EC"/>
</dbReference>
<feature type="compositionally biased region" description="Low complexity" evidence="7">
    <location>
        <begin position="846"/>
        <end position="864"/>
    </location>
</feature>
<dbReference type="SUPFAM" id="SSF55545">
    <property type="entry name" value="beta-N-acetylhexosaminidase-like domain"/>
    <property type="match status" value="1"/>
</dbReference>
<dbReference type="SUPFAM" id="SSF51445">
    <property type="entry name" value="(Trans)glycosidases"/>
    <property type="match status" value="1"/>
</dbReference>
<dbReference type="Pfam" id="PF00728">
    <property type="entry name" value="Glyco_hydro_20"/>
    <property type="match status" value="1"/>
</dbReference>
<evidence type="ECO:0000259" key="9">
    <source>
        <dbReference type="Pfam" id="PF00728"/>
    </source>
</evidence>
<keyword evidence="8" id="KW-1133">Transmembrane helix</keyword>
<protein>
    <recommendedName>
        <fullName evidence="3">beta-N-acetylhexosaminidase</fullName>
        <ecNumber evidence="3">3.2.1.52</ecNumber>
    </recommendedName>
</protein>
<dbReference type="PANTHER" id="PTHR22600:SF57">
    <property type="entry name" value="BETA-N-ACETYLHEXOSAMINIDASE"/>
    <property type="match status" value="1"/>
</dbReference>
<dbReference type="OrthoDB" id="1090159at2"/>
<dbReference type="EMBL" id="CP033459">
    <property type="protein sequence ID" value="QFQ12286.1"/>
    <property type="molecule type" value="Genomic_DNA"/>
</dbReference>
<evidence type="ECO:0000259" key="10">
    <source>
        <dbReference type="Pfam" id="PF02838"/>
    </source>
</evidence>
<dbReference type="InterPro" id="IPR017853">
    <property type="entry name" value="GH"/>
</dbReference>
<dbReference type="PROSITE" id="PS51257">
    <property type="entry name" value="PROKAR_LIPOPROTEIN"/>
    <property type="match status" value="1"/>
</dbReference>
<dbReference type="PRINTS" id="PR00738">
    <property type="entry name" value="GLHYDRLASE20"/>
</dbReference>
<gene>
    <name evidence="11" type="ORF">C7Y71_004235</name>
</gene>
<evidence type="ECO:0000256" key="7">
    <source>
        <dbReference type="SAM" id="MobiDB-lite"/>
    </source>
</evidence>
<dbReference type="EC" id="3.2.1.52" evidence="3"/>
<evidence type="ECO:0000256" key="3">
    <source>
        <dbReference type="ARBA" id="ARBA00012663"/>
    </source>
</evidence>
<feature type="transmembrane region" description="Helical" evidence="8">
    <location>
        <begin position="21"/>
        <end position="42"/>
    </location>
</feature>
<dbReference type="Proteomes" id="UP000249375">
    <property type="component" value="Chromosome"/>
</dbReference>
<dbReference type="InterPro" id="IPR025705">
    <property type="entry name" value="Beta_hexosaminidase_sua/sub"/>
</dbReference>